<proteinExistence type="predicted"/>
<keyword evidence="2" id="KW-1185">Reference proteome</keyword>
<dbReference type="EMBL" id="JAMZEJ010000004">
    <property type="protein sequence ID" value="MCQ8240606.1"/>
    <property type="molecule type" value="Genomic_DNA"/>
</dbReference>
<reference evidence="1 2" key="1">
    <citation type="submission" date="2022-06" db="EMBL/GenBank/DDBJ databases">
        <title>Rhizosaccharibacter gen. nov. sp. nov. KSS12, endophytic bacteria isolated from sugarcane.</title>
        <authorList>
            <person name="Pitiwittayakul N."/>
        </authorList>
    </citation>
    <scope>NUCLEOTIDE SEQUENCE [LARGE SCALE GENOMIC DNA]</scope>
    <source>
        <strain evidence="1 2">KSS12</strain>
    </source>
</reference>
<evidence type="ECO:0008006" key="3">
    <source>
        <dbReference type="Google" id="ProtNLM"/>
    </source>
</evidence>
<comment type="caution">
    <text evidence="1">The sequence shown here is derived from an EMBL/GenBank/DDBJ whole genome shotgun (WGS) entry which is preliminary data.</text>
</comment>
<evidence type="ECO:0000313" key="1">
    <source>
        <dbReference type="EMBL" id="MCQ8240606.1"/>
    </source>
</evidence>
<name>A0ABT1VW92_9PROT</name>
<gene>
    <name evidence="1" type="ORF">NFI88_07080</name>
</gene>
<dbReference type="Proteomes" id="UP001524547">
    <property type="component" value="Unassembled WGS sequence"/>
</dbReference>
<organism evidence="1 2">
    <name type="scientific">Rhizosaccharibacter radicis</name>
    <dbReference type="NCBI Taxonomy" id="2782605"/>
    <lineage>
        <taxon>Bacteria</taxon>
        <taxon>Pseudomonadati</taxon>
        <taxon>Pseudomonadota</taxon>
        <taxon>Alphaproteobacteria</taxon>
        <taxon>Acetobacterales</taxon>
        <taxon>Acetobacteraceae</taxon>
        <taxon>Rhizosaccharibacter</taxon>
    </lineage>
</organism>
<dbReference type="RefSeq" id="WP_422919627.1">
    <property type="nucleotide sequence ID" value="NZ_JAMZEJ010000004.1"/>
</dbReference>
<accession>A0ABT1VW92</accession>
<protein>
    <recommendedName>
        <fullName evidence="3">Peptidoglycan-binding protein</fullName>
    </recommendedName>
</protein>
<evidence type="ECO:0000313" key="2">
    <source>
        <dbReference type="Proteomes" id="UP001524547"/>
    </source>
</evidence>
<sequence>MLLVGCSQFGPLRLDDDQLGYVRALSSGQKQQTLLNIVQLRYGDTPAFLDATQVISAYQRQRNVTGGFEALPGETGSYITGTGSYQLQESPTFTFQPVAGEQFAQNFLRPLSPSEILPLITGGLPIDVVFRLGVESVNRVRNGTALGGPKAGESPEFMELLRELRVLQIAGLLTVRFVEPAKQDPKAAARARTFIALVQTDDPTLNEVEADVRRKLGMRPGAASVEVVYGVVGGQNGVVALDTRTMLGVLAYVAFQIEAPADDIAANRTMPAIAHTRRPVIVIHSAPREPKEAFVRVRYNKTWFFISDTDFDSKVAFTILQTLLALAKTSTAPGAIVTIPAG</sequence>